<dbReference type="PANTHER" id="PTHR37516:SF1">
    <property type="entry name" value="SCA1 COMPLEX SCAFFOLD PROTEIN SCAA"/>
    <property type="match status" value="1"/>
</dbReference>
<dbReference type="GO" id="GO:0005886">
    <property type="term" value="C:plasma membrane"/>
    <property type="evidence" value="ECO:0007669"/>
    <property type="project" value="TreeGrafter"/>
</dbReference>
<reference evidence="1 2" key="1">
    <citation type="submission" date="2016-05" db="EMBL/GenBank/DDBJ databases">
        <title>First whole genome sequencing of Entamoeba histolytica HM1:IMSS-clone-6.</title>
        <authorList>
            <person name="Mukherjee Avik.K."/>
            <person name="Izumyama S."/>
            <person name="Nakada-Tsukui K."/>
            <person name="Nozaki T."/>
        </authorList>
    </citation>
    <scope>NUCLEOTIDE SEQUENCE [LARGE SCALE GENOMIC DNA]</scope>
    <source>
        <strain evidence="1 2">HM1:IMSS clone 6</strain>
    </source>
</reference>
<dbReference type="GO" id="GO:1904515">
    <property type="term" value="P:positive regulation of TORC2 signaling"/>
    <property type="evidence" value="ECO:0007669"/>
    <property type="project" value="TreeGrafter"/>
</dbReference>
<evidence type="ECO:0000313" key="1">
    <source>
        <dbReference type="EMBL" id="GAT97682.1"/>
    </source>
</evidence>
<dbReference type="Proteomes" id="UP000078387">
    <property type="component" value="Unassembled WGS sequence"/>
</dbReference>
<protein>
    <submittedName>
        <fullName evidence="1">Uncharacterized protein</fullName>
    </submittedName>
</protein>
<dbReference type="PANTHER" id="PTHR37516">
    <property type="entry name" value="SCA1 COMPLEX SCAFFOLD PROTEIN SCAA"/>
    <property type="match status" value="1"/>
</dbReference>
<dbReference type="VEuPathDB" id="AmoebaDB:KM1_161590"/>
<dbReference type="eggNOG" id="ENOG502RBEJ">
    <property type="taxonomic scope" value="Eukaryota"/>
</dbReference>
<comment type="caution">
    <text evidence="1">The sequence shown here is derived from an EMBL/GenBank/DDBJ whole genome shotgun (WGS) entry which is preliminary data.</text>
</comment>
<dbReference type="EMBL" id="BDEQ01000001">
    <property type="protein sequence ID" value="GAT97682.1"/>
    <property type="molecule type" value="Genomic_DNA"/>
</dbReference>
<dbReference type="VEuPathDB" id="AmoebaDB:EHI5A_128750"/>
<proteinExistence type="predicted"/>
<dbReference type="AlphaFoldDB" id="A0A175JW17"/>
<name>A0A175JW17_ENTHI</name>
<dbReference type="VEuPathDB" id="AmoebaDB:EHI_167700"/>
<dbReference type="VEuPathDB" id="AmoebaDB:EHI7A_091000"/>
<gene>
    <name evidence="1" type="ORF">CL6EHI_167700</name>
</gene>
<accession>A0A175JW17</accession>
<sequence>MSSTQTPGELETVRKYITPSLKEYKGFSVPDIQQSTPSNNKNKPHIITPSGEIVDINYIVDAKNVPHNLSAIPSRPQPDNYSTFEEYDAAWIEWKNKTNAFASYYRLPKPIGSELYVPSTSNLPLTKDPWDSILIPSEPSVADFDSYESYRSAVERWIKEVSSAGFLPPHASEIEAALMVKMSTERKSDVAQLTEIMSAEYEGFHEEHLFTQTTDCFNISNCAKQPVRKSYIANSKFKDELRGALALSKLENTFVVPEKQFNEPQDVLVAQAVGISLMNILTRKAQNKEEKTAKDELLFKANKASSIFDVIVEAARLSEKNPNKCSSKKDENVTIAINTVKNERPAFNAMYKLLFFPMSVNDFNVVLDTGIEGRTIRDIFKECLNSPNIIWFFKFSLQTICPFTLAKLASFGKEVLLHYGKTPIAQFIIGNKELSMNEKLETLYAASRLVAYGSYEVFELHFDLIEQMKQLIPCGDTIEMIHMTYYLSLIANSTSKESNLKDLVKSSVTMLSQKDSDILKLFSDIPEAMKVPEIAPLAMFCLQQIIGMGDVQVMRYLQTLKRFSTTDVIQRIIKTEYYYSSYCAHLVLQKIMCTKDCRCQLLEQLTSRDSLSSFKLMINSRTPDEFIQMICQVVRFAIKECARITSNDAFWKGFTGDYFFADICLPMLKEAVDTDNEMFMKEIISVIKTLLKQSLLNDKLGSNCTGTSEKFESLEVSSGSLDNIIQIVNKIVTDPTMKKYHNKTLFAHLIDCLKYIYSVKEQCELLSDNKRLFVNVAISSSVRDMKEKIEPKLLNSILDMYATILRVLGQHPPKEPTPNQPLTSDEIAKQGQMQDFFDKLFTAVIRMKSKSSNTSKLWNYVSFYAKEASVYHCKVILRFVFNLIQIAFTSQRKLLTDNIKRFLAETMFEETTALKMLMQQVGNTDITARDIMSYKKGYNCISYPSVMSVAGIISVYQINKKLVKKLGEGKNQYVDIVAETGKKAVDSKSLILSVEETNKIRKLFVCGNGKRIDSFIETTQKE</sequence>
<dbReference type="InterPro" id="IPR037474">
    <property type="entry name" value="ScaA"/>
</dbReference>
<evidence type="ECO:0000313" key="2">
    <source>
        <dbReference type="Proteomes" id="UP000078387"/>
    </source>
</evidence>
<dbReference type="GO" id="GO:0005829">
    <property type="term" value="C:cytosol"/>
    <property type="evidence" value="ECO:0007669"/>
    <property type="project" value="TreeGrafter"/>
</dbReference>
<dbReference type="GO" id="GO:0046579">
    <property type="term" value="P:positive regulation of Ras protein signal transduction"/>
    <property type="evidence" value="ECO:0007669"/>
    <property type="project" value="TreeGrafter"/>
</dbReference>
<organism evidence="1 2">
    <name type="scientific">Entamoeba histolytica</name>
    <dbReference type="NCBI Taxonomy" id="5759"/>
    <lineage>
        <taxon>Eukaryota</taxon>
        <taxon>Amoebozoa</taxon>
        <taxon>Evosea</taxon>
        <taxon>Archamoebae</taxon>
        <taxon>Mastigamoebida</taxon>
        <taxon>Entamoebidae</taxon>
        <taxon>Entamoeba</taxon>
    </lineage>
</organism>
<dbReference type="VEuPathDB" id="AmoebaDB:EHI8A_093110"/>